<dbReference type="PANTHER" id="PTHR42850:SF11">
    <property type="entry name" value="BIS(5'-NUCLEOSYL)-TETRAPHOSPHATASE [SYMMETRICAL]"/>
    <property type="match status" value="1"/>
</dbReference>
<reference evidence="2 3" key="1">
    <citation type="submission" date="2019-12" db="EMBL/GenBank/DDBJ databases">
        <title>Complete genome sequence of Algicella marina strain 9Alg 56(T) isolated from the red alga Tichocarpus crinitus.</title>
        <authorList>
            <person name="Kim S.-G."/>
            <person name="Nedashkovskaya O.I."/>
        </authorList>
    </citation>
    <scope>NUCLEOTIDE SEQUENCE [LARGE SCALE GENOMIC DNA]</scope>
    <source>
        <strain evidence="2 3">9Alg 56</strain>
    </source>
</reference>
<keyword evidence="3" id="KW-1185">Reference proteome</keyword>
<organism evidence="2 3">
    <name type="scientific">Algicella marina</name>
    <dbReference type="NCBI Taxonomy" id="2683284"/>
    <lineage>
        <taxon>Bacteria</taxon>
        <taxon>Pseudomonadati</taxon>
        <taxon>Pseudomonadota</taxon>
        <taxon>Alphaproteobacteria</taxon>
        <taxon>Rhodobacterales</taxon>
        <taxon>Paracoccaceae</taxon>
        <taxon>Algicella</taxon>
    </lineage>
</organism>
<dbReference type="InterPro" id="IPR029052">
    <property type="entry name" value="Metallo-depent_PP-like"/>
</dbReference>
<sequence length="277" mass="30647">MQCGIWAMEIRMTCTIHYLPDRVLPETGVRERSPVFDPYQIDTLAPEEPLYVIGDVHGCLDLLERVLERVWKLRERSGGRIILVGDYVDRGPASAGVLSLLADLAAGNAPPTCLKGNHEIMMMEFLREPTRAIDWLMHGGRATLRSYGLDPLHPFYATKADLDRLAEKLADAIPPRVHSFLRDLKLSTRSGNIFVSHAGADPMVPLHRQSPDTLTWGHRSRATPRPDGSWVIQGHLAGRRPALSARHLIVDTGASDTGCLTTAVLQPGKIEFVSVRA</sequence>
<evidence type="ECO:0000313" key="2">
    <source>
        <dbReference type="EMBL" id="QHQ36621.1"/>
    </source>
</evidence>
<dbReference type="GO" id="GO:0016791">
    <property type="term" value="F:phosphatase activity"/>
    <property type="evidence" value="ECO:0007669"/>
    <property type="project" value="TreeGrafter"/>
</dbReference>
<dbReference type="Pfam" id="PF00149">
    <property type="entry name" value="Metallophos"/>
    <property type="match status" value="1"/>
</dbReference>
<dbReference type="GO" id="GO:0005737">
    <property type="term" value="C:cytoplasm"/>
    <property type="evidence" value="ECO:0007669"/>
    <property type="project" value="TreeGrafter"/>
</dbReference>
<dbReference type="SUPFAM" id="SSF56300">
    <property type="entry name" value="Metallo-dependent phosphatases"/>
    <property type="match status" value="1"/>
</dbReference>
<dbReference type="PANTHER" id="PTHR42850">
    <property type="entry name" value="METALLOPHOSPHOESTERASE"/>
    <property type="match status" value="1"/>
</dbReference>
<dbReference type="InterPro" id="IPR004843">
    <property type="entry name" value="Calcineurin-like_PHP"/>
</dbReference>
<dbReference type="AlphaFoldDB" id="A0A6P1T4C6"/>
<gene>
    <name evidence="2" type="ORF">GO499_16290</name>
</gene>
<dbReference type="GO" id="GO:0110154">
    <property type="term" value="P:RNA decapping"/>
    <property type="evidence" value="ECO:0007669"/>
    <property type="project" value="TreeGrafter"/>
</dbReference>
<proteinExistence type="predicted"/>
<protein>
    <submittedName>
        <fullName evidence="2">Serine/threonine protein phosphatase</fullName>
    </submittedName>
</protein>
<accession>A0A6P1T4C6</accession>
<dbReference type="Proteomes" id="UP000464495">
    <property type="component" value="Chromosome"/>
</dbReference>
<dbReference type="Gene3D" id="3.60.21.10">
    <property type="match status" value="1"/>
</dbReference>
<evidence type="ECO:0000259" key="1">
    <source>
        <dbReference type="Pfam" id="PF00149"/>
    </source>
</evidence>
<feature type="domain" description="Calcineurin-like phosphoesterase" evidence="1">
    <location>
        <begin position="49"/>
        <end position="235"/>
    </location>
</feature>
<name>A0A6P1T4C6_9RHOB</name>
<dbReference type="KEGG" id="amaq:GO499_16290"/>
<dbReference type="EMBL" id="CP046620">
    <property type="protein sequence ID" value="QHQ36621.1"/>
    <property type="molecule type" value="Genomic_DNA"/>
</dbReference>
<dbReference type="InterPro" id="IPR050126">
    <property type="entry name" value="Ap4A_hydrolase"/>
</dbReference>
<evidence type="ECO:0000313" key="3">
    <source>
        <dbReference type="Proteomes" id="UP000464495"/>
    </source>
</evidence>
<dbReference type="GO" id="GO:0008803">
    <property type="term" value="F:bis(5'-nucleosyl)-tetraphosphatase (symmetrical) activity"/>
    <property type="evidence" value="ECO:0007669"/>
    <property type="project" value="TreeGrafter"/>
</dbReference>